<dbReference type="Proteomes" id="UP000005017">
    <property type="component" value="Unassembled WGS sequence"/>
</dbReference>
<proteinExistence type="predicted"/>
<evidence type="ECO:0000313" key="1">
    <source>
        <dbReference type="EMBL" id="EFC06285.1"/>
    </source>
</evidence>
<dbReference type="eggNOG" id="ENOG5030F4E">
    <property type="taxonomic scope" value="Bacteria"/>
</dbReference>
<evidence type="ECO:0008006" key="3">
    <source>
        <dbReference type="Google" id="ProtNLM"/>
    </source>
</evidence>
<gene>
    <name evidence="1" type="ORF">HMPREF9013_0992</name>
</gene>
<organism evidence="1 2">
    <name type="scientific">Bulleidia extructa W1219</name>
    <dbReference type="NCBI Taxonomy" id="679192"/>
    <lineage>
        <taxon>Bacteria</taxon>
        <taxon>Bacillati</taxon>
        <taxon>Bacillota</taxon>
        <taxon>Erysipelotrichia</taxon>
        <taxon>Erysipelotrichales</taxon>
        <taxon>Erysipelotrichaceae</taxon>
        <taxon>Bulleidia</taxon>
    </lineage>
</organism>
<dbReference type="RefSeq" id="WP_006626630.1">
    <property type="nucleotide sequence ID" value="NZ_ADFR01000002.1"/>
</dbReference>
<name>D2MMK9_9FIRM</name>
<comment type="caution">
    <text evidence="1">The sequence shown here is derived from an EMBL/GenBank/DDBJ whole genome shotgun (WGS) entry which is preliminary data.</text>
</comment>
<reference evidence="2" key="1">
    <citation type="submission" date="2009-12" db="EMBL/GenBank/DDBJ databases">
        <title>Sequence of Clostridiales genomosp. BVAB3 str. UPII9-5.</title>
        <authorList>
            <person name="Madupu R."/>
            <person name="Durkin A.S."/>
            <person name="Torralba M."/>
            <person name="Methe B."/>
            <person name="Sutton G.G."/>
            <person name="Strausberg R.L."/>
            <person name="Nelson K.E."/>
        </authorList>
    </citation>
    <scope>NUCLEOTIDE SEQUENCE [LARGE SCALE GENOMIC DNA]</scope>
    <source>
        <strain evidence="2">W1219</strain>
    </source>
</reference>
<dbReference type="PROSITE" id="PS51257">
    <property type="entry name" value="PROKAR_LIPOPROTEIN"/>
    <property type="match status" value="1"/>
</dbReference>
<protein>
    <recommendedName>
        <fullName evidence="3">Lipoprotein</fullName>
    </recommendedName>
</protein>
<dbReference type="STRING" id="679192.HMPREF9013_0992"/>
<accession>D2MMK9</accession>
<keyword evidence="2" id="KW-1185">Reference proteome</keyword>
<dbReference type="EMBL" id="ADFR01000002">
    <property type="protein sequence ID" value="EFC06285.1"/>
    <property type="molecule type" value="Genomic_DNA"/>
</dbReference>
<sequence length="370" mass="43265">MKKILTCLLCLTLVACGSKKEPMKIQSFPEEKKTDNYTLAVHSRYDLKFSDKTLDTYTQDALLQRDGNQATFSQNIHANGQTSKLKGNYYNGRLHNTFNGVSYYEEMTINKLIKTMLVPVEPSRTIKSEQLERYQEKDGVHTFSYKPDVAKEVFLKHFDSYGLNKVDELKVKKNEIVDVFQKDRFVSETVKFTLEVKKNHQTVEIEYQSKAERSQVGHTKINISEEQKNLEKKYIHFKKIDTSKIKTESKNDDAPESNAMATLKKRLISRLNYKKVSDDHFKSTFNTREEYSFMFDQYTFQYRNYSLVYGYNWKSDVASTGSCTYHFKNGSKSSSCSQNHIETFEKVKNYFKLELYYCGLSSSDFIDEKK</sequence>
<evidence type="ECO:0000313" key="2">
    <source>
        <dbReference type="Proteomes" id="UP000005017"/>
    </source>
</evidence>
<dbReference type="AlphaFoldDB" id="D2MMK9"/>
<dbReference type="OrthoDB" id="1642850at2"/>